<protein>
    <submittedName>
        <fullName evidence="2">Uncharacterized protein</fullName>
    </submittedName>
</protein>
<sequence>MDMENLARINKQEAEENQGTQKEVDHQNQVPDSEVSQQLQQQETEGRQIDSEDKGSSKPNYKSILTMGKKQSKNFTQIAKKGQIKREFSQDF</sequence>
<dbReference type="AlphaFoldDB" id="Q23MH2"/>
<dbReference type="KEGG" id="tet:TTHERM_00619880"/>
<proteinExistence type="predicted"/>
<dbReference type="InParanoid" id="Q23MH2"/>
<evidence type="ECO:0000313" key="3">
    <source>
        <dbReference type="Proteomes" id="UP000009168"/>
    </source>
</evidence>
<evidence type="ECO:0000256" key="1">
    <source>
        <dbReference type="SAM" id="MobiDB-lite"/>
    </source>
</evidence>
<feature type="compositionally biased region" description="Polar residues" evidence="1">
    <location>
        <begin position="17"/>
        <end position="36"/>
    </location>
</feature>
<feature type="region of interest" description="Disordered" evidence="1">
    <location>
        <begin position="1"/>
        <end position="92"/>
    </location>
</feature>
<dbReference type="Proteomes" id="UP000009168">
    <property type="component" value="Unassembled WGS sequence"/>
</dbReference>
<dbReference type="GeneID" id="7823778"/>
<organism evidence="2 3">
    <name type="scientific">Tetrahymena thermophila (strain SB210)</name>
    <dbReference type="NCBI Taxonomy" id="312017"/>
    <lineage>
        <taxon>Eukaryota</taxon>
        <taxon>Sar</taxon>
        <taxon>Alveolata</taxon>
        <taxon>Ciliophora</taxon>
        <taxon>Intramacronucleata</taxon>
        <taxon>Oligohymenophorea</taxon>
        <taxon>Hymenostomatida</taxon>
        <taxon>Tetrahymenina</taxon>
        <taxon>Tetrahymenidae</taxon>
        <taxon>Tetrahymena</taxon>
    </lineage>
</organism>
<gene>
    <name evidence="2" type="ORF">TTHERM_00619880</name>
</gene>
<dbReference type="RefSeq" id="XP_001017912.3">
    <property type="nucleotide sequence ID" value="XM_001017912.3"/>
</dbReference>
<feature type="compositionally biased region" description="Basic and acidic residues" evidence="1">
    <location>
        <begin position="44"/>
        <end position="56"/>
    </location>
</feature>
<reference evidence="3" key="1">
    <citation type="journal article" date="2006" name="PLoS Biol.">
        <title>Macronuclear genome sequence of the ciliate Tetrahymena thermophila, a model eukaryote.</title>
        <authorList>
            <person name="Eisen J.A."/>
            <person name="Coyne R.S."/>
            <person name="Wu M."/>
            <person name="Wu D."/>
            <person name="Thiagarajan M."/>
            <person name="Wortman J.R."/>
            <person name="Badger J.H."/>
            <person name="Ren Q."/>
            <person name="Amedeo P."/>
            <person name="Jones K.M."/>
            <person name="Tallon L.J."/>
            <person name="Delcher A.L."/>
            <person name="Salzberg S.L."/>
            <person name="Silva J.C."/>
            <person name="Haas B.J."/>
            <person name="Majoros W.H."/>
            <person name="Farzad M."/>
            <person name="Carlton J.M."/>
            <person name="Smith R.K. Jr."/>
            <person name="Garg J."/>
            <person name="Pearlman R.E."/>
            <person name="Karrer K.M."/>
            <person name="Sun L."/>
            <person name="Manning G."/>
            <person name="Elde N.C."/>
            <person name="Turkewitz A.P."/>
            <person name="Asai D.J."/>
            <person name="Wilkes D.E."/>
            <person name="Wang Y."/>
            <person name="Cai H."/>
            <person name="Collins K."/>
            <person name="Stewart B.A."/>
            <person name="Lee S.R."/>
            <person name="Wilamowska K."/>
            <person name="Weinberg Z."/>
            <person name="Ruzzo W.L."/>
            <person name="Wloga D."/>
            <person name="Gaertig J."/>
            <person name="Frankel J."/>
            <person name="Tsao C.-C."/>
            <person name="Gorovsky M.A."/>
            <person name="Keeling P.J."/>
            <person name="Waller R.F."/>
            <person name="Patron N.J."/>
            <person name="Cherry J.M."/>
            <person name="Stover N.A."/>
            <person name="Krieger C.J."/>
            <person name="del Toro C."/>
            <person name="Ryder H.F."/>
            <person name="Williamson S.C."/>
            <person name="Barbeau R.A."/>
            <person name="Hamilton E.P."/>
            <person name="Orias E."/>
        </authorList>
    </citation>
    <scope>NUCLEOTIDE SEQUENCE [LARGE SCALE GENOMIC DNA]</scope>
    <source>
        <strain evidence="3">SB210</strain>
    </source>
</reference>
<accession>Q23MH2</accession>
<dbReference type="HOGENOM" id="CLU_656383_0_0_1"/>
<evidence type="ECO:0000313" key="2">
    <source>
        <dbReference type="EMBL" id="EAR97667.3"/>
    </source>
</evidence>
<dbReference type="EMBL" id="GG662661">
    <property type="protein sequence ID" value="EAR97667.3"/>
    <property type="molecule type" value="Genomic_DNA"/>
</dbReference>
<name>Q23MH2_TETTS</name>
<keyword evidence="3" id="KW-1185">Reference proteome</keyword>